<organism evidence="2 3">
    <name type="scientific">Aspergillus uvarum CBS 121591</name>
    <dbReference type="NCBI Taxonomy" id="1448315"/>
    <lineage>
        <taxon>Eukaryota</taxon>
        <taxon>Fungi</taxon>
        <taxon>Dikarya</taxon>
        <taxon>Ascomycota</taxon>
        <taxon>Pezizomycotina</taxon>
        <taxon>Eurotiomycetes</taxon>
        <taxon>Eurotiomycetidae</taxon>
        <taxon>Eurotiales</taxon>
        <taxon>Aspergillaceae</taxon>
        <taxon>Aspergillus</taxon>
        <taxon>Aspergillus subgen. Circumdati</taxon>
    </lineage>
</organism>
<dbReference type="EMBL" id="KZ821680">
    <property type="protein sequence ID" value="PYH85246.1"/>
    <property type="molecule type" value="Genomic_DNA"/>
</dbReference>
<evidence type="ECO:0000313" key="2">
    <source>
        <dbReference type="EMBL" id="PYH85246.1"/>
    </source>
</evidence>
<dbReference type="RefSeq" id="XP_025495446.1">
    <property type="nucleotide sequence ID" value="XM_025634333.1"/>
</dbReference>
<name>A0A319CHI2_9EURO</name>
<accession>A0A319CHI2</accession>
<sequence>MDVNIQDTFSHDRLQVVVKMTHIELTPERPSYAGESWHIDGQLECKNFLSQPCISHRPHVPAGAKVVPH</sequence>
<evidence type="ECO:0000259" key="1">
    <source>
        <dbReference type="Pfam" id="PF14033"/>
    </source>
</evidence>
<dbReference type="Proteomes" id="UP000248340">
    <property type="component" value="Unassembled WGS sequence"/>
</dbReference>
<protein>
    <recommendedName>
        <fullName evidence="1">DUF4246 domain-containing protein</fullName>
    </recommendedName>
</protein>
<dbReference type="InterPro" id="IPR049192">
    <property type="entry name" value="DUF4246_C"/>
</dbReference>
<gene>
    <name evidence="2" type="ORF">BO82DRAFT_351113</name>
</gene>
<dbReference type="GeneID" id="37137074"/>
<proteinExistence type="predicted"/>
<dbReference type="VEuPathDB" id="FungiDB:BO82DRAFT_351113"/>
<keyword evidence="3" id="KW-1185">Reference proteome</keyword>
<feature type="domain" description="DUF4246" evidence="1">
    <location>
        <begin position="3"/>
        <end position="43"/>
    </location>
</feature>
<dbReference type="AlphaFoldDB" id="A0A319CHI2"/>
<dbReference type="OrthoDB" id="415532at2759"/>
<dbReference type="Pfam" id="PF14033">
    <property type="entry name" value="DUF4246"/>
    <property type="match status" value="1"/>
</dbReference>
<evidence type="ECO:0000313" key="3">
    <source>
        <dbReference type="Proteomes" id="UP000248340"/>
    </source>
</evidence>
<reference evidence="2 3" key="1">
    <citation type="submission" date="2016-12" db="EMBL/GenBank/DDBJ databases">
        <title>The genomes of Aspergillus section Nigri reveals drivers in fungal speciation.</title>
        <authorList>
            <consortium name="DOE Joint Genome Institute"/>
            <person name="Vesth T.C."/>
            <person name="Nybo J."/>
            <person name="Theobald S."/>
            <person name="Brandl J."/>
            <person name="Frisvad J.C."/>
            <person name="Nielsen K.F."/>
            <person name="Lyhne E.K."/>
            <person name="Kogle M.E."/>
            <person name="Kuo A."/>
            <person name="Riley R."/>
            <person name="Clum A."/>
            <person name="Nolan M."/>
            <person name="Lipzen A."/>
            <person name="Salamov A."/>
            <person name="Henrissat B."/>
            <person name="Wiebenga A."/>
            <person name="De Vries R.P."/>
            <person name="Grigoriev I.V."/>
            <person name="Mortensen U.H."/>
            <person name="Andersen M.R."/>
            <person name="Baker S.E."/>
        </authorList>
    </citation>
    <scope>NUCLEOTIDE SEQUENCE [LARGE SCALE GENOMIC DNA]</scope>
    <source>
        <strain evidence="2 3">CBS 121591</strain>
    </source>
</reference>